<organism evidence="7 8">
    <name type="scientific">Streptomyces mobaraensis</name>
    <name type="common">Streptoverticillium mobaraense</name>
    <dbReference type="NCBI Taxonomy" id="35621"/>
    <lineage>
        <taxon>Bacteria</taxon>
        <taxon>Bacillati</taxon>
        <taxon>Actinomycetota</taxon>
        <taxon>Actinomycetes</taxon>
        <taxon>Kitasatosporales</taxon>
        <taxon>Streptomycetaceae</taxon>
        <taxon>Streptomyces</taxon>
    </lineage>
</organism>
<keyword evidence="3" id="KW-0808">Transferase</keyword>
<comment type="caution">
    <text evidence="7">The sequence shown here is derived from an EMBL/GenBank/DDBJ whole genome shotgun (WGS) entry which is preliminary data.</text>
</comment>
<dbReference type="InterPro" id="IPR007120">
    <property type="entry name" value="DNA-dir_RNAP_su2_dom"/>
</dbReference>
<proteinExistence type="predicted"/>
<evidence type="ECO:0000313" key="7">
    <source>
        <dbReference type="EMBL" id="KAB7839637.1"/>
    </source>
</evidence>
<dbReference type="GO" id="GO:0000428">
    <property type="term" value="C:DNA-directed RNA polymerase complex"/>
    <property type="evidence" value="ECO:0007669"/>
    <property type="project" value="UniProtKB-KW"/>
</dbReference>
<keyword evidence="8" id="KW-1185">Reference proteome</keyword>
<keyword evidence="2" id="KW-0240">DNA-directed RNA polymerase</keyword>
<dbReference type="GO" id="GO:0006351">
    <property type="term" value="P:DNA-templated transcription"/>
    <property type="evidence" value="ECO:0007669"/>
    <property type="project" value="InterPro"/>
</dbReference>
<feature type="domain" description="DNA-directed RNA polymerase subunit 2 hybrid-binding" evidence="6">
    <location>
        <begin position="975"/>
        <end position="1056"/>
    </location>
</feature>
<dbReference type="SUPFAM" id="SSF64484">
    <property type="entry name" value="beta and beta-prime subunits of DNA dependent RNA-polymerase"/>
    <property type="match status" value="2"/>
</dbReference>
<dbReference type="InterPro" id="IPR037033">
    <property type="entry name" value="DNA-dir_RNAP_su2_hyb_sf"/>
</dbReference>
<gene>
    <name evidence="7" type="ORF">FRZ00_21540</name>
</gene>
<evidence type="ECO:0000256" key="3">
    <source>
        <dbReference type="ARBA" id="ARBA00022679"/>
    </source>
</evidence>
<keyword evidence="5" id="KW-0804">Transcription</keyword>
<dbReference type="RefSeq" id="WP_152264726.1">
    <property type="nucleotide sequence ID" value="NZ_VOKX01000070.1"/>
</dbReference>
<sequence>MKKAHGLRRYFYEYVYYKAVTQAREQAGHVVPISQAKAIRARVDEILGQRGTALADPRLGVTDCLSAIDQAFVEKVSDYEPQFGDHSPQNERYQQLQREFTRVTGVGAQVDPKSARLPISPYDPDWSERATVKRAGTALVYLPDETIGRVAGGEVGTLADPRRGNMVLWRIDDDGKPFEAGRAMTNDDAAGLTALMDKMSQQEYDQVREWVIDGGRDPQTNRVDRNRFMSQRAVARSAALLEELKAQGVSYEVMRDREPGQIKAKIAGTGMEIRLTDTRQEEYAGARIYDNGTVLRYSTNYRVPGGMAVYSPSPAEAVRLLRFAQGHRVERTDLPGHAAGETGTTHQERDRDRTVVDVPDSYHLDRESMFVVGDYVAPGESGPRPGSKVMLRRDAKNRSLPAFFVDAESAEAYAKTAVESARENLQAALGVEDLISRAAAELERTGGQRDAIEPPQYSADSEVAAIQRSYWDVLTGAHGELLRPGATEEMYQERLEAIGELQADEAPDMGNLVYSGTAVEKVRQHAEDVPFELIGTWEAEPHDVDGEWVDQRFNPDRVARYMTSPTGQWSNLDNLASALRRCGIAPAEMMGSTFQTTRFKDRLVRFNAERSVPIADHESAFMRRIGVTVRESIERNAATVSEILVDEQGVIRWSGEKLRRDGKGTPIAGEIGQVFDVGEYGEITTAFASGQNALVVPGYEATITAQTPGEAPTSVEERTRLRGYEQLMHERIQYQIASDLIAGRSQTGEPSSLNAVYSQLYGTKHPIDFIERATTYQLDESTGEIKEHLDEWTAAILQTEARRVRYSNEIKAGSTIYAEYRAQRDRTDPADDNRFDAWRLTGGRNMTVLTGKDRNNIAASSGYFDPVMTGGATNQGIVRYLTTQAEVDAAGRIVPGDESVAGQRAPLMALPELETLRYDPFDRQQMTASTIMQSSEVTVPAKTALMTFGGWTADDPIVVSKEFAERHRIRGSGGQERDLVVGDKISDLHGNKGVISLIVDRGMPLQEAQEQDVVKEVNWFRANPGLDVVMSPFSLISRRNAGSARELMSGKVSDLRSPNGELRSSALGEMRFVVTHMAVDEKTKIYDDEQVRAGKGRKASSQLAWALQSQDCPSIMREFYGHNSGAESNLREYLLVTGMDMEADGTLRVVGQAEGVDEGPERRFIPMPELLRTQPRKAGQLPGLNTTAMRKSFGDLIGDRGGDMEIPFPLTYPTGEQTETVSASSWKLPVMSSHLRSGQEFEDGSSVPHDYTRSYQDVFVEACRYRYMAEQLDRQGLPAEKRAEVRRGMSESVSRAQRAFEAITTEVQNRVLTGKSNIFKTGLMASRLTDSATMVWTSDPRLDVDQIALSSVKAEQLGLAEGDHALVWRDPVLRDAGVRYMRVAIDDRLTGAAINPVMDACFDGDFDGDAVAVVKLHSEAAKAEALAKLSVPANLLDTGVVKDDGSHPLAMQVSLDTQVALSKDAALADELESSRSEANRLRLQALTGAQSPEDIKLAQQVVTEELSGLYRQAQRGEFGAALTFSDREAHLQSVREVCVETGAKGSEKKLTDYARNLGDAQGTPGITQADQEASMFATAIKAHGTGLGGSFSQRAVRALRGEDLKAVLEITYPVTQSILQAKHDAAEARHKYAMLQGPGRDLWRGRSIEHVGPGQWRTAFLDGEPVQATAEEWEQQFIEFYESKEGFGVTVNPDYVARVAKALEDPKSGLIRNLEEDASLRGTVMDRMAYGGAFADLVEAAKNRENVYDGEKNEQFASSGTRKARAEISRQLDRLGSAETHSLDNTVIAVDDSVVKRDVISQDAEASRTRGSHRRSAHAVRVAASRPVYTPSIEIDQPQVNDDGYGMGY</sequence>
<evidence type="ECO:0000256" key="4">
    <source>
        <dbReference type="ARBA" id="ARBA00022695"/>
    </source>
</evidence>
<evidence type="ECO:0000313" key="8">
    <source>
        <dbReference type="Proteomes" id="UP000327000"/>
    </source>
</evidence>
<dbReference type="EC" id="2.7.7.6" evidence="1"/>
<name>A0A5N5W4J1_STRMB</name>
<evidence type="ECO:0000256" key="2">
    <source>
        <dbReference type="ARBA" id="ARBA00022478"/>
    </source>
</evidence>
<reference evidence="7 8" key="1">
    <citation type="journal article" date="2019" name="Microb. Cell Fact.">
        <title>Exploring novel herbicidin analogues by transcriptional regulator overexpression and MS/MS molecular networking.</title>
        <authorList>
            <person name="Shi Y."/>
            <person name="Gu R."/>
            <person name="Li Y."/>
            <person name="Wang X."/>
            <person name="Ren W."/>
            <person name="Li X."/>
            <person name="Wang L."/>
            <person name="Xie Y."/>
            <person name="Hong B."/>
        </authorList>
    </citation>
    <scope>NUCLEOTIDE SEQUENCE [LARGE SCALE GENOMIC DNA]</scope>
    <source>
        <strain evidence="7 8">US-43</strain>
    </source>
</reference>
<protein>
    <recommendedName>
        <fullName evidence="1">DNA-directed RNA polymerase</fullName>
        <ecNumber evidence="1">2.7.7.6</ecNumber>
    </recommendedName>
</protein>
<dbReference type="EMBL" id="VOKX01000070">
    <property type="protein sequence ID" value="KAB7839637.1"/>
    <property type="molecule type" value="Genomic_DNA"/>
</dbReference>
<keyword evidence="4" id="KW-0548">Nucleotidyltransferase</keyword>
<dbReference type="Gene3D" id="2.40.270.10">
    <property type="entry name" value="DNA-directed RNA polymerase, subunit 2, domain 6"/>
    <property type="match status" value="1"/>
</dbReference>
<dbReference type="OrthoDB" id="4884974at2"/>
<dbReference type="GO" id="GO:0003899">
    <property type="term" value="F:DNA-directed RNA polymerase activity"/>
    <property type="evidence" value="ECO:0007669"/>
    <property type="project" value="UniProtKB-EC"/>
</dbReference>
<accession>A0A5N5W4J1</accession>
<dbReference type="Pfam" id="PF00562">
    <property type="entry name" value="RNA_pol_Rpb2_6"/>
    <property type="match status" value="1"/>
</dbReference>
<dbReference type="Gene3D" id="2.40.40.20">
    <property type="match status" value="1"/>
</dbReference>
<evidence type="ECO:0000256" key="5">
    <source>
        <dbReference type="ARBA" id="ARBA00023163"/>
    </source>
</evidence>
<dbReference type="GO" id="GO:0003677">
    <property type="term" value="F:DNA binding"/>
    <property type="evidence" value="ECO:0007669"/>
    <property type="project" value="InterPro"/>
</dbReference>
<dbReference type="Proteomes" id="UP000327000">
    <property type="component" value="Unassembled WGS sequence"/>
</dbReference>
<evidence type="ECO:0000256" key="1">
    <source>
        <dbReference type="ARBA" id="ARBA00012418"/>
    </source>
</evidence>
<evidence type="ECO:0000259" key="6">
    <source>
        <dbReference type="Pfam" id="PF00562"/>
    </source>
</evidence>